<feature type="transmembrane region" description="Helical" evidence="1">
    <location>
        <begin position="167"/>
        <end position="188"/>
    </location>
</feature>
<feature type="transmembrane region" description="Helical" evidence="1">
    <location>
        <begin position="21"/>
        <end position="43"/>
    </location>
</feature>
<keyword evidence="1" id="KW-1133">Transmembrane helix</keyword>
<dbReference type="KEGG" id="plyc:GXP70_07445"/>
<gene>
    <name evidence="2" type="ORF">GXP70_07445</name>
</gene>
<evidence type="ECO:0000313" key="3">
    <source>
        <dbReference type="Proteomes" id="UP000476064"/>
    </source>
</evidence>
<keyword evidence="3" id="KW-1185">Reference proteome</keyword>
<sequence length="227" mass="25183">MLGGHYAVGYWAKRVDPTLKLWHLFLAVQWLDIVWSPLVLLGIEKADTRQPLPASPIHLTYMPYSHGLLAAMLWSVAAYCVYRFAAGPRRSVKSSLILASAVLSHWVLDVIVHDRDLPLLGNRFKVGFGVYRSIPWSFGIESALLLLGLLLYMASTRPVGSGFNGRYGMLLVFLALLLFNANSIWGPFPPNENVVAVFNLVYYIGFAAVIAKVERTRVPKAPSTVPS</sequence>
<proteinExistence type="predicted"/>
<accession>A0A6C0FWY4</accession>
<evidence type="ECO:0008006" key="4">
    <source>
        <dbReference type="Google" id="ProtNLM"/>
    </source>
</evidence>
<keyword evidence="1" id="KW-0472">Membrane</keyword>
<feature type="transmembrane region" description="Helical" evidence="1">
    <location>
        <begin position="194"/>
        <end position="213"/>
    </location>
</feature>
<dbReference type="Proteomes" id="UP000476064">
    <property type="component" value="Chromosome"/>
</dbReference>
<keyword evidence="1" id="KW-0812">Transmembrane</keyword>
<dbReference type="AlphaFoldDB" id="A0A6C0FWY4"/>
<feature type="transmembrane region" description="Helical" evidence="1">
    <location>
        <begin position="94"/>
        <end position="113"/>
    </location>
</feature>
<dbReference type="RefSeq" id="WP_162355870.1">
    <property type="nucleotide sequence ID" value="NZ_CP048209.1"/>
</dbReference>
<dbReference type="EMBL" id="CP048209">
    <property type="protein sequence ID" value="QHT59804.1"/>
    <property type="molecule type" value="Genomic_DNA"/>
</dbReference>
<protein>
    <recommendedName>
        <fullName evidence="4">Metal-dependent hydrolase</fullName>
    </recommendedName>
</protein>
<reference evidence="2 3" key="1">
    <citation type="submission" date="2020-01" db="EMBL/GenBank/DDBJ databases">
        <title>Paenibacillus sp. nov., isolated from tomato rhizosphere.</title>
        <authorList>
            <person name="Weon H.-Y."/>
            <person name="Lee S.A."/>
        </authorList>
    </citation>
    <scope>NUCLEOTIDE SEQUENCE [LARGE SCALE GENOMIC DNA]</scope>
    <source>
        <strain evidence="2 3">12200R-189</strain>
    </source>
</reference>
<evidence type="ECO:0000313" key="2">
    <source>
        <dbReference type="EMBL" id="QHT59804.1"/>
    </source>
</evidence>
<name>A0A6C0FWY4_9BACL</name>
<feature type="transmembrane region" description="Helical" evidence="1">
    <location>
        <begin position="133"/>
        <end position="155"/>
    </location>
</feature>
<evidence type="ECO:0000256" key="1">
    <source>
        <dbReference type="SAM" id="Phobius"/>
    </source>
</evidence>
<feature type="transmembrane region" description="Helical" evidence="1">
    <location>
        <begin position="63"/>
        <end position="82"/>
    </location>
</feature>
<organism evidence="2 3">
    <name type="scientific">Paenibacillus lycopersici</name>
    <dbReference type="NCBI Taxonomy" id="2704462"/>
    <lineage>
        <taxon>Bacteria</taxon>
        <taxon>Bacillati</taxon>
        <taxon>Bacillota</taxon>
        <taxon>Bacilli</taxon>
        <taxon>Bacillales</taxon>
        <taxon>Paenibacillaceae</taxon>
        <taxon>Paenibacillus</taxon>
    </lineage>
</organism>